<dbReference type="VEuPathDB" id="FungiDB:MYCFIDRAFT_169016"/>
<evidence type="ECO:0000313" key="2">
    <source>
        <dbReference type="EMBL" id="EME87148.1"/>
    </source>
</evidence>
<gene>
    <name evidence="2" type="ORF">MYCFIDRAFT_169016</name>
</gene>
<dbReference type="EMBL" id="KB446555">
    <property type="protein sequence ID" value="EME87148.1"/>
    <property type="molecule type" value="Genomic_DNA"/>
</dbReference>
<evidence type="ECO:0008006" key="4">
    <source>
        <dbReference type="Google" id="ProtNLM"/>
    </source>
</evidence>
<feature type="chain" id="PRO_5004110531" description="Secreted protein" evidence="1">
    <location>
        <begin position="18"/>
        <end position="120"/>
    </location>
</feature>
<dbReference type="GeneID" id="19332296"/>
<dbReference type="AlphaFoldDB" id="N1Q8G4"/>
<accession>N1Q8G4</accession>
<protein>
    <recommendedName>
        <fullName evidence="4">Secreted protein</fullName>
    </recommendedName>
</protein>
<keyword evidence="3" id="KW-1185">Reference proteome</keyword>
<dbReference type="HOGENOM" id="CLU_2050654_0_0_1"/>
<reference evidence="2 3" key="1">
    <citation type="journal article" date="2012" name="PLoS Pathog.">
        <title>Diverse lifestyles and strategies of plant pathogenesis encoded in the genomes of eighteen Dothideomycetes fungi.</title>
        <authorList>
            <person name="Ohm R.A."/>
            <person name="Feau N."/>
            <person name="Henrissat B."/>
            <person name="Schoch C.L."/>
            <person name="Horwitz B.A."/>
            <person name="Barry K.W."/>
            <person name="Condon B.J."/>
            <person name="Copeland A.C."/>
            <person name="Dhillon B."/>
            <person name="Glaser F."/>
            <person name="Hesse C.N."/>
            <person name="Kosti I."/>
            <person name="LaButti K."/>
            <person name="Lindquist E.A."/>
            <person name="Lucas S."/>
            <person name="Salamov A.A."/>
            <person name="Bradshaw R.E."/>
            <person name="Ciuffetti L."/>
            <person name="Hamelin R.C."/>
            <person name="Kema G.H.J."/>
            <person name="Lawrence C."/>
            <person name="Scott J.A."/>
            <person name="Spatafora J.W."/>
            <person name="Turgeon B.G."/>
            <person name="de Wit P.J.G.M."/>
            <person name="Zhong S."/>
            <person name="Goodwin S.B."/>
            <person name="Grigoriev I.V."/>
        </authorList>
    </citation>
    <scope>NUCLEOTIDE SEQUENCE [LARGE SCALE GENOMIC DNA]</scope>
    <source>
        <strain evidence="2 3">CIRAD86</strain>
    </source>
</reference>
<proteinExistence type="predicted"/>
<dbReference type="Proteomes" id="UP000016932">
    <property type="component" value="Unassembled WGS sequence"/>
</dbReference>
<name>N1Q8G4_PSEFD</name>
<evidence type="ECO:0000313" key="3">
    <source>
        <dbReference type="Proteomes" id="UP000016932"/>
    </source>
</evidence>
<evidence type="ECO:0000256" key="1">
    <source>
        <dbReference type="SAM" id="SignalP"/>
    </source>
</evidence>
<organism evidence="2 3">
    <name type="scientific">Pseudocercospora fijiensis (strain CIRAD86)</name>
    <name type="common">Black leaf streak disease fungus</name>
    <name type="synonym">Mycosphaerella fijiensis</name>
    <dbReference type="NCBI Taxonomy" id="383855"/>
    <lineage>
        <taxon>Eukaryota</taxon>
        <taxon>Fungi</taxon>
        <taxon>Dikarya</taxon>
        <taxon>Ascomycota</taxon>
        <taxon>Pezizomycotina</taxon>
        <taxon>Dothideomycetes</taxon>
        <taxon>Dothideomycetidae</taxon>
        <taxon>Mycosphaerellales</taxon>
        <taxon>Mycosphaerellaceae</taxon>
        <taxon>Pseudocercospora</taxon>
    </lineage>
</organism>
<keyword evidence="1" id="KW-0732">Signal</keyword>
<feature type="signal peptide" evidence="1">
    <location>
        <begin position="1"/>
        <end position="17"/>
    </location>
</feature>
<dbReference type="KEGG" id="pfj:MYCFIDRAFT_169016"/>
<dbReference type="RefSeq" id="XP_007920697.1">
    <property type="nucleotide sequence ID" value="XM_007922506.1"/>
</dbReference>
<sequence length="120" mass="13186">MLIISCVIISWLWYATATTMVEVSSCSEKLNRLQSPLGPLIARYVEESEGAKIFTYRVLGKQKVSSEHPGFKACSGRGLTSGCILSCVPPRLHTWLGATLHSIEVHGSMETSFRARSSLK</sequence>